<dbReference type="GO" id="GO:0042601">
    <property type="term" value="C:endospore-forming forespore"/>
    <property type="evidence" value="ECO:0007669"/>
    <property type="project" value="InterPro"/>
</dbReference>
<evidence type="ECO:0000313" key="4">
    <source>
        <dbReference type="EMBL" id="EHL79133.1"/>
    </source>
</evidence>
<comment type="caution">
    <text evidence="4">The sequence shown here is derived from an EMBL/GenBank/DDBJ whole genome shotgun (WGS) entry which is preliminary data.</text>
</comment>
<dbReference type="PATRIC" id="fig|665952.3.peg.647"/>
<dbReference type="Pfam" id="PF08177">
    <property type="entry name" value="SspN"/>
    <property type="match status" value="1"/>
</dbReference>
<proteinExistence type="evidence at transcript level"/>
<dbReference type="NCBIfam" id="NF006904">
    <property type="entry name" value="PRK09398.1"/>
    <property type="match status" value="1"/>
</dbReference>
<organism evidence="4 5">
    <name type="scientific">Bacillus smithii 7_3_47FAA</name>
    <dbReference type="NCBI Taxonomy" id="665952"/>
    <lineage>
        <taxon>Bacteria</taxon>
        <taxon>Bacillati</taxon>
        <taxon>Bacillota</taxon>
        <taxon>Bacilli</taxon>
        <taxon>Bacillales</taxon>
        <taxon>Bacillaceae</taxon>
        <taxon>Bacillus</taxon>
    </lineage>
</organism>
<dbReference type="EMBL" id="ACWF01000028">
    <property type="protein sequence ID" value="EHL79133.1"/>
    <property type="molecule type" value="Genomic_DNA"/>
</dbReference>
<keyword evidence="1 2" id="KW-0749">Sporulation</keyword>
<dbReference type="GO" id="GO:0030436">
    <property type="term" value="P:asexual sporulation"/>
    <property type="evidence" value="ECO:0007669"/>
    <property type="project" value="UniProtKB-UniRule"/>
</dbReference>
<sequence length="54" mass="5996">MSRGNFFMSNPHKKSKYFVPDHLGTQPRAAGGNKGKKMQDKSGHHAQVIQTKGE</sequence>
<protein>
    <recommendedName>
        <fullName evidence="2">Small, acid-soluble spore protein N</fullName>
        <shortName evidence="2">SASP N</shortName>
    </recommendedName>
</protein>
<accession>G9QI67</accession>
<dbReference type="Proteomes" id="UP000011747">
    <property type="component" value="Unassembled WGS sequence"/>
</dbReference>
<evidence type="ECO:0000256" key="1">
    <source>
        <dbReference type="ARBA" id="ARBA00022969"/>
    </source>
</evidence>
<dbReference type="HAMAP" id="MF_01505">
    <property type="entry name" value="SspN"/>
    <property type="match status" value="1"/>
</dbReference>
<evidence type="ECO:0000256" key="3">
    <source>
        <dbReference type="SAM" id="MobiDB-lite"/>
    </source>
</evidence>
<dbReference type="GO" id="GO:0030435">
    <property type="term" value="P:sporulation resulting in formation of a cellular spore"/>
    <property type="evidence" value="ECO:0007669"/>
    <property type="project" value="UniProtKB-KW"/>
</dbReference>
<dbReference type="InterPro" id="IPR012612">
    <property type="entry name" value="SASP_SspN"/>
</dbReference>
<dbReference type="AlphaFoldDB" id="G9QI67"/>
<comment type="induction">
    <text evidence="2">Expressed only in the forespore compartment of sporulating cells.</text>
</comment>
<comment type="subcellular location">
    <subcellularLocation>
        <location evidence="2">Spore core</location>
    </subcellularLocation>
</comment>
<dbReference type="HOGENOM" id="CLU_216714_0_0_9"/>
<evidence type="ECO:0000313" key="5">
    <source>
        <dbReference type="Proteomes" id="UP000011747"/>
    </source>
</evidence>
<name>G9QI67_9BACI</name>
<keyword evidence="5" id="KW-1185">Reference proteome</keyword>
<gene>
    <name evidence="2" type="primary">sspN</name>
    <name evidence="4" type="ORF">HMPREF1015_01431</name>
</gene>
<feature type="region of interest" description="Disordered" evidence="3">
    <location>
        <begin position="1"/>
        <end position="54"/>
    </location>
</feature>
<evidence type="ECO:0000256" key="2">
    <source>
        <dbReference type="HAMAP-Rule" id="MF_01505"/>
    </source>
</evidence>
<reference evidence="4 5" key="1">
    <citation type="submission" date="2011-09" db="EMBL/GenBank/DDBJ databases">
        <title>The Genome Sequence of Bacillus smithii 7_3_47FAA.</title>
        <authorList>
            <consortium name="The Broad Institute Genome Sequencing Platform"/>
            <person name="Earl A."/>
            <person name="Ward D."/>
            <person name="Feldgarden M."/>
            <person name="Gevers D."/>
            <person name="Daigneault M."/>
            <person name="Strauss J."/>
            <person name="Allen-Vercoe E."/>
            <person name="Young S.K."/>
            <person name="Zeng Q."/>
            <person name="Gargeya S."/>
            <person name="Fitzgerald M."/>
            <person name="Haas B."/>
            <person name="Abouelleil A."/>
            <person name="Alvarado L."/>
            <person name="Arachchi H.M."/>
            <person name="Berlin A."/>
            <person name="Brown A."/>
            <person name="Chapman S.B."/>
            <person name="Chen Z."/>
            <person name="Dunbar C."/>
            <person name="Freedman E."/>
            <person name="Gearin G."/>
            <person name="Goldberg J."/>
            <person name="Griggs A."/>
            <person name="Gujja S."/>
            <person name="Heiman D."/>
            <person name="Howarth C."/>
            <person name="Larson L."/>
            <person name="Lui A."/>
            <person name="MacDonald P.J.P."/>
            <person name="Montmayeur A."/>
            <person name="Murphy C."/>
            <person name="Neiman D."/>
            <person name="Pearson M."/>
            <person name="Priest M."/>
            <person name="Roberts A."/>
            <person name="Saif S."/>
            <person name="Shea T."/>
            <person name="Shenoy N."/>
            <person name="Sisk P."/>
            <person name="Stolte C."/>
            <person name="Sykes S."/>
            <person name="Wortman J."/>
            <person name="Nusbaum C."/>
            <person name="Birren B."/>
        </authorList>
    </citation>
    <scope>NUCLEOTIDE SEQUENCE [LARGE SCALE GENOMIC DNA]</scope>
    <source>
        <strain evidence="4 5">7_3_47FAA</strain>
    </source>
</reference>
<comment type="similarity">
    <text evidence="2">Belongs to the SspN family.</text>
</comment>